<feature type="chain" id="PRO_5007841853" description="Solute-binding protein family 3/N-terminal domain-containing protein" evidence="1">
    <location>
        <begin position="24"/>
        <end position="221"/>
    </location>
</feature>
<organism evidence="2 3">
    <name type="scientific">Crenobacter luteus</name>
    <dbReference type="NCBI Taxonomy" id="1452487"/>
    <lineage>
        <taxon>Bacteria</taxon>
        <taxon>Pseudomonadati</taxon>
        <taxon>Pseudomonadota</taxon>
        <taxon>Betaproteobacteria</taxon>
        <taxon>Neisseriales</taxon>
        <taxon>Neisseriaceae</taxon>
        <taxon>Crenobacter</taxon>
    </lineage>
</organism>
<gene>
    <name evidence="2" type="ORF">AVW16_04005</name>
</gene>
<dbReference type="STRING" id="1452487.AVW16_04005"/>
<dbReference type="OrthoDB" id="368476at2"/>
<proteinExistence type="predicted"/>
<dbReference type="Gene3D" id="3.40.190.10">
    <property type="entry name" value="Periplasmic binding protein-like II"/>
    <property type="match status" value="2"/>
</dbReference>
<comment type="caution">
    <text evidence="2">The sequence shown here is derived from an EMBL/GenBank/DDBJ whole genome shotgun (WGS) entry which is preliminary data.</text>
</comment>
<evidence type="ECO:0000313" key="2">
    <source>
        <dbReference type="EMBL" id="KZE24987.1"/>
    </source>
</evidence>
<dbReference type="Proteomes" id="UP000076625">
    <property type="component" value="Unassembled WGS sequence"/>
</dbReference>
<dbReference type="RefSeq" id="WP_066614935.1">
    <property type="nucleotide sequence ID" value="NZ_LQQU01000060.1"/>
</dbReference>
<keyword evidence="3" id="KW-1185">Reference proteome</keyword>
<reference evidence="3" key="1">
    <citation type="submission" date="2016-01" db="EMBL/GenBank/DDBJ databases">
        <title>Draft genome of Chromobacterium sp. F49.</title>
        <authorList>
            <person name="Hong K.W."/>
        </authorList>
    </citation>
    <scope>NUCLEOTIDE SEQUENCE [LARGE SCALE GENOMIC DNA]</scope>
    <source>
        <strain evidence="3">CN10</strain>
    </source>
</reference>
<feature type="signal peptide" evidence="1">
    <location>
        <begin position="1"/>
        <end position="23"/>
    </location>
</feature>
<protein>
    <recommendedName>
        <fullName evidence="4">Solute-binding protein family 3/N-terminal domain-containing protein</fullName>
    </recommendedName>
</protein>
<keyword evidence="1" id="KW-0732">Signal</keyword>
<evidence type="ECO:0000256" key="1">
    <source>
        <dbReference type="SAM" id="SignalP"/>
    </source>
</evidence>
<dbReference type="EMBL" id="LQQU01000060">
    <property type="protein sequence ID" value="KZE24987.1"/>
    <property type="molecule type" value="Genomic_DNA"/>
</dbReference>
<name>A0A163B8G8_9NEIS</name>
<sequence length="221" mass="24019">MWRQRAILCASLCVAAWTTPAAATPLRIAVFDPGPQDLAVETRLSAAYAKLGRRVEFVVLPGERALRATLAGATDGELMRVAGLEREHPQLVRVPVALAAMQARIYARRGSTFRADAGWEALRPYAFAYARGTRLIAERVAGMHGASPVDSVDQAFAMLAAHRVDLVVAERGDGEAKLRRLGLAQRVVVVAPALETVPLYHYLNRRHAALVPALTDALRRP</sequence>
<evidence type="ECO:0008006" key="4">
    <source>
        <dbReference type="Google" id="ProtNLM"/>
    </source>
</evidence>
<accession>A0A163B8G8</accession>
<dbReference type="SUPFAM" id="SSF53850">
    <property type="entry name" value="Periplasmic binding protein-like II"/>
    <property type="match status" value="1"/>
</dbReference>
<dbReference type="AlphaFoldDB" id="A0A163B8G8"/>
<evidence type="ECO:0000313" key="3">
    <source>
        <dbReference type="Proteomes" id="UP000076625"/>
    </source>
</evidence>